<gene>
    <name evidence="2" type="ORF">QUV98_02930</name>
</gene>
<keyword evidence="3" id="KW-1185">Reference proteome</keyword>
<sequence>MKLFAHRGYSAQYPENTMEAFVQAYQKGFDGVETDVHMTKDGQLVLIHDETIDRTSDGKGYIQDYTYDELKRFSFSHGSAGYYPLPLLKDLLTFIQDKDFLVNIELKTDVIHYTELEEKVHQLVCQLGVEKKIYYSSFYLPSVLKMKSLYPQGYVGYLMEENYDKKYQELLKYHIGAFHPRYDFLNSQRIKQLKQHNILVASWTIPDFKEYQRLKELGVDILISNEYLR</sequence>
<evidence type="ECO:0000313" key="2">
    <source>
        <dbReference type="EMBL" id="MDM8195270.1"/>
    </source>
</evidence>
<reference evidence="3" key="1">
    <citation type="submission" date="2023-06" db="EMBL/GenBank/DDBJ databases">
        <title>Identification and characterization of horizontal gene transfer across gut microbiota members of farm animals based on homology search.</title>
        <authorList>
            <person name="Zeman M."/>
            <person name="Kubasova T."/>
            <person name="Jahodarova E."/>
            <person name="Nykrynova M."/>
            <person name="Rychlik I."/>
        </authorList>
    </citation>
    <scope>NUCLEOTIDE SEQUENCE [LARGE SCALE GENOMIC DNA]</scope>
    <source>
        <strain evidence="3">ET341</strain>
    </source>
</reference>
<accession>A0ABT7UIC8</accession>
<evidence type="ECO:0000313" key="3">
    <source>
        <dbReference type="Proteomes" id="UP001529275"/>
    </source>
</evidence>
<dbReference type="InterPro" id="IPR017946">
    <property type="entry name" value="PLC-like_Pdiesterase_TIM-brl"/>
</dbReference>
<dbReference type="SUPFAM" id="SSF51695">
    <property type="entry name" value="PLC-like phosphodiesterases"/>
    <property type="match status" value="1"/>
</dbReference>
<protein>
    <submittedName>
        <fullName evidence="2">Glycerophosphodiester phosphodiesterase family protein</fullName>
    </submittedName>
</protein>
<comment type="caution">
    <text evidence="2">The sequence shown here is derived from an EMBL/GenBank/DDBJ whole genome shotgun (WGS) entry which is preliminary data.</text>
</comment>
<dbReference type="InterPro" id="IPR030395">
    <property type="entry name" value="GP_PDE_dom"/>
</dbReference>
<organism evidence="2 3">
    <name type="scientific">Massilimicrobiota timonensis</name>
    <dbReference type="NCBI Taxonomy" id="1776392"/>
    <lineage>
        <taxon>Bacteria</taxon>
        <taxon>Bacillati</taxon>
        <taxon>Bacillota</taxon>
        <taxon>Erysipelotrichia</taxon>
        <taxon>Erysipelotrichales</taxon>
        <taxon>Erysipelotrichaceae</taxon>
        <taxon>Massilimicrobiota</taxon>
    </lineage>
</organism>
<dbReference type="EMBL" id="JAUDCK010000006">
    <property type="protein sequence ID" value="MDM8195270.1"/>
    <property type="molecule type" value="Genomic_DNA"/>
</dbReference>
<name>A0ABT7UIC8_9FIRM</name>
<dbReference type="Proteomes" id="UP001529275">
    <property type="component" value="Unassembled WGS sequence"/>
</dbReference>
<proteinExistence type="predicted"/>
<dbReference type="PROSITE" id="PS51704">
    <property type="entry name" value="GP_PDE"/>
    <property type="match status" value="1"/>
</dbReference>
<feature type="domain" description="GP-PDE" evidence="1">
    <location>
        <begin position="1"/>
        <end position="229"/>
    </location>
</feature>
<dbReference type="PANTHER" id="PTHR46211:SF14">
    <property type="entry name" value="GLYCEROPHOSPHODIESTER PHOSPHODIESTERASE"/>
    <property type="match status" value="1"/>
</dbReference>
<dbReference type="RefSeq" id="WP_087297196.1">
    <property type="nucleotide sequence ID" value="NZ_JAUDCK010000006.1"/>
</dbReference>
<evidence type="ECO:0000259" key="1">
    <source>
        <dbReference type="PROSITE" id="PS51704"/>
    </source>
</evidence>
<dbReference type="Gene3D" id="3.20.20.190">
    <property type="entry name" value="Phosphatidylinositol (PI) phosphodiesterase"/>
    <property type="match status" value="1"/>
</dbReference>
<reference evidence="2 3" key="2">
    <citation type="submission" date="2023-06" db="EMBL/GenBank/DDBJ databases">
        <authorList>
            <person name="Zeman M."/>
            <person name="Kubasova T."/>
            <person name="Jahodarova E."/>
            <person name="Nykrynova M."/>
            <person name="Rychlik I."/>
        </authorList>
    </citation>
    <scope>NUCLEOTIDE SEQUENCE [LARGE SCALE GENOMIC DNA]</scope>
    <source>
        <strain evidence="2 3">ET341</strain>
    </source>
</reference>
<dbReference type="PANTHER" id="PTHR46211">
    <property type="entry name" value="GLYCEROPHOSPHORYL DIESTER PHOSPHODIESTERASE"/>
    <property type="match status" value="1"/>
</dbReference>
<dbReference type="Pfam" id="PF03009">
    <property type="entry name" value="GDPD"/>
    <property type="match status" value="1"/>
</dbReference>